<dbReference type="GO" id="GO:0005506">
    <property type="term" value="F:iron ion binding"/>
    <property type="evidence" value="ECO:0007669"/>
    <property type="project" value="TreeGrafter"/>
</dbReference>
<evidence type="ECO:0000313" key="2">
    <source>
        <dbReference type="EMBL" id="GIO39390.1"/>
    </source>
</evidence>
<dbReference type="GO" id="GO:0051539">
    <property type="term" value="F:4 iron, 4 sulfur cluster binding"/>
    <property type="evidence" value="ECO:0007669"/>
    <property type="project" value="TreeGrafter"/>
</dbReference>
<dbReference type="Pfam" id="PF01521">
    <property type="entry name" value="Fe-S_biosyn"/>
    <property type="match status" value="1"/>
</dbReference>
<dbReference type="InterPro" id="IPR000361">
    <property type="entry name" value="ATAP_core_dom"/>
</dbReference>
<dbReference type="Proteomes" id="UP000681162">
    <property type="component" value="Unassembled WGS sequence"/>
</dbReference>
<proteinExistence type="predicted"/>
<dbReference type="PROSITE" id="PS01152">
    <property type="entry name" value="HESB"/>
    <property type="match status" value="1"/>
</dbReference>
<dbReference type="NCBIfam" id="TIGR00049">
    <property type="entry name" value="iron-sulfur cluster assembly accessory protein"/>
    <property type="match status" value="1"/>
</dbReference>
<organism evidence="2 3">
    <name type="scientific">Paenibacillus antibioticophila</name>
    <dbReference type="NCBI Taxonomy" id="1274374"/>
    <lineage>
        <taxon>Bacteria</taxon>
        <taxon>Bacillati</taxon>
        <taxon>Bacillota</taxon>
        <taxon>Bacilli</taxon>
        <taxon>Bacillales</taxon>
        <taxon>Paenibacillaceae</taxon>
        <taxon>Paenibacillus</taxon>
    </lineage>
</organism>
<dbReference type="RefSeq" id="WP_212942599.1">
    <property type="nucleotide sequence ID" value="NZ_BORR01000021.1"/>
</dbReference>
<dbReference type="AlphaFoldDB" id="A0A919XYV1"/>
<evidence type="ECO:0000259" key="1">
    <source>
        <dbReference type="Pfam" id="PF01521"/>
    </source>
</evidence>
<dbReference type="EMBL" id="BORR01000021">
    <property type="protein sequence ID" value="GIO39390.1"/>
    <property type="molecule type" value="Genomic_DNA"/>
</dbReference>
<accession>A0A919XYV1</accession>
<dbReference type="PANTHER" id="PTHR43011">
    <property type="entry name" value="IRON-SULFUR CLUSTER ASSEMBLY 2 HOMOLOG, MITOCHONDRIAL"/>
    <property type="match status" value="1"/>
</dbReference>
<comment type="caution">
    <text evidence="2">The sequence shown here is derived from an EMBL/GenBank/DDBJ whole genome shotgun (WGS) entry which is preliminary data.</text>
</comment>
<dbReference type="Gene3D" id="2.60.300.12">
    <property type="entry name" value="HesB-like domain"/>
    <property type="match status" value="1"/>
</dbReference>
<name>A0A919XYV1_9BACL</name>
<keyword evidence="3" id="KW-1185">Reference proteome</keyword>
<evidence type="ECO:0000313" key="3">
    <source>
        <dbReference type="Proteomes" id="UP000681162"/>
    </source>
</evidence>
<dbReference type="GO" id="GO:0016226">
    <property type="term" value="P:iron-sulfur cluster assembly"/>
    <property type="evidence" value="ECO:0007669"/>
    <property type="project" value="InterPro"/>
</dbReference>
<sequence length="118" mass="12809">MIVISDSAAGRIKDMIAEEETPGMFLRLGVNPGGCSGFSYSMGLDDEESEEDVYLDVQGIKVVIAKESMRYLNGLEIDFEEHGMSGGFTINNPNAIASCGCGQSFKMRNEEGRPEVCD</sequence>
<dbReference type="InterPro" id="IPR017870">
    <property type="entry name" value="FeS_cluster_insertion_CS"/>
</dbReference>
<feature type="domain" description="Core" evidence="1">
    <location>
        <begin position="2"/>
        <end position="102"/>
    </location>
</feature>
<protein>
    <recommendedName>
        <fullName evidence="1">Core domain-containing protein</fullName>
    </recommendedName>
</protein>
<dbReference type="GO" id="GO:0051537">
    <property type="term" value="F:2 iron, 2 sulfur cluster binding"/>
    <property type="evidence" value="ECO:0007669"/>
    <property type="project" value="TreeGrafter"/>
</dbReference>
<dbReference type="InterPro" id="IPR016092">
    <property type="entry name" value="ATAP"/>
</dbReference>
<dbReference type="SUPFAM" id="SSF89360">
    <property type="entry name" value="HesB-like domain"/>
    <property type="match status" value="1"/>
</dbReference>
<reference evidence="2 3" key="1">
    <citation type="submission" date="2021-03" db="EMBL/GenBank/DDBJ databases">
        <title>Antimicrobial resistance genes in bacteria isolated from Japanese honey, and their potential for conferring macrolide and lincosamide resistance in the American foulbrood pathogen Paenibacillus larvae.</title>
        <authorList>
            <person name="Okamoto M."/>
            <person name="Kumagai M."/>
            <person name="Kanamori H."/>
            <person name="Takamatsu D."/>
        </authorList>
    </citation>
    <scope>NUCLEOTIDE SEQUENCE [LARGE SCALE GENOMIC DNA]</scope>
    <source>
        <strain evidence="2 3">J41TS12</strain>
    </source>
</reference>
<dbReference type="PANTHER" id="PTHR43011:SF1">
    <property type="entry name" value="IRON-SULFUR CLUSTER ASSEMBLY 2 HOMOLOG, MITOCHONDRIAL"/>
    <property type="match status" value="1"/>
</dbReference>
<dbReference type="InterPro" id="IPR035903">
    <property type="entry name" value="HesB-like_dom_sf"/>
</dbReference>
<gene>
    <name evidence="2" type="primary">sufA</name>
    <name evidence="2" type="ORF">J41TS12_42510</name>
</gene>